<dbReference type="GO" id="GO:0008168">
    <property type="term" value="F:methyltransferase activity"/>
    <property type="evidence" value="ECO:0007669"/>
    <property type="project" value="UniProtKB-KW"/>
</dbReference>
<keyword evidence="3" id="KW-1185">Reference proteome</keyword>
<reference evidence="2" key="1">
    <citation type="journal article" date="2020" name="Stud. Mycol.">
        <title>101 Dothideomycetes genomes: a test case for predicting lifestyles and emergence of pathogens.</title>
        <authorList>
            <person name="Haridas S."/>
            <person name="Albert R."/>
            <person name="Binder M."/>
            <person name="Bloem J."/>
            <person name="Labutti K."/>
            <person name="Salamov A."/>
            <person name="Andreopoulos B."/>
            <person name="Baker S."/>
            <person name="Barry K."/>
            <person name="Bills G."/>
            <person name="Bluhm B."/>
            <person name="Cannon C."/>
            <person name="Castanera R."/>
            <person name="Culley D."/>
            <person name="Daum C."/>
            <person name="Ezra D."/>
            <person name="Gonzalez J."/>
            <person name="Henrissat B."/>
            <person name="Kuo A."/>
            <person name="Liang C."/>
            <person name="Lipzen A."/>
            <person name="Lutzoni F."/>
            <person name="Magnuson J."/>
            <person name="Mondo S."/>
            <person name="Nolan M."/>
            <person name="Ohm R."/>
            <person name="Pangilinan J."/>
            <person name="Park H.-J."/>
            <person name="Ramirez L."/>
            <person name="Alfaro M."/>
            <person name="Sun H."/>
            <person name="Tritt A."/>
            <person name="Yoshinaga Y."/>
            <person name="Zwiers L.-H."/>
            <person name="Turgeon B."/>
            <person name="Goodwin S."/>
            <person name="Spatafora J."/>
            <person name="Crous P."/>
            <person name="Grigoriev I."/>
        </authorList>
    </citation>
    <scope>NUCLEOTIDE SEQUENCE</scope>
    <source>
        <strain evidence="2">CBS 122681</strain>
    </source>
</reference>
<accession>A0A6A6TIY7</accession>
<feature type="region of interest" description="Disordered" evidence="1">
    <location>
        <begin position="174"/>
        <end position="246"/>
    </location>
</feature>
<keyword evidence="2" id="KW-0489">Methyltransferase</keyword>
<dbReference type="SUPFAM" id="SSF53335">
    <property type="entry name" value="S-adenosyl-L-methionine-dependent methyltransferases"/>
    <property type="match status" value="1"/>
</dbReference>
<evidence type="ECO:0000313" key="3">
    <source>
        <dbReference type="Proteomes" id="UP000799324"/>
    </source>
</evidence>
<dbReference type="EMBL" id="MU004307">
    <property type="protein sequence ID" value="KAF2659386.1"/>
    <property type="molecule type" value="Genomic_DNA"/>
</dbReference>
<gene>
    <name evidence="2" type="ORF">K491DRAFT_712668</name>
</gene>
<dbReference type="PANTHER" id="PTHR43464">
    <property type="entry name" value="METHYLTRANSFERASE"/>
    <property type="match status" value="1"/>
</dbReference>
<dbReference type="Gene3D" id="3.40.50.150">
    <property type="entry name" value="Vaccinia Virus protein VP39"/>
    <property type="match status" value="1"/>
</dbReference>
<dbReference type="InterPro" id="IPR029063">
    <property type="entry name" value="SAM-dependent_MTases_sf"/>
</dbReference>
<feature type="compositionally biased region" description="Basic and acidic residues" evidence="1">
    <location>
        <begin position="207"/>
        <end position="246"/>
    </location>
</feature>
<evidence type="ECO:0000313" key="2">
    <source>
        <dbReference type="EMBL" id="KAF2659386.1"/>
    </source>
</evidence>
<dbReference type="AlphaFoldDB" id="A0A6A6TIY7"/>
<protein>
    <submittedName>
        <fullName evidence="2">S-adenosyl-L-methionine-dependent methyltransferase</fullName>
    </submittedName>
</protein>
<dbReference type="OrthoDB" id="3647at2759"/>
<dbReference type="Pfam" id="PF13489">
    <property type="entry name" value="Methyltransf_23"/>
    <property type="match status" value="1"/>
</dbReference>
<name>A0A6A6TIY7_9PLEO</name>
<dbReference type="PANTHER" id="PTHR43464:SF92">
    <property type="entry name" value="SLR1071 PROTEIN"/>
    <property type="match status" value="1"/>
</dbReference>
<evidence type="ECO:0000256" key="1">
    <source>
        <dbReference type="SAM" id="MobiDB-lite"/>
    </source>
</evidence>
<dbReference type="GO" id="GO:0032259">
    <property type="term" value="P:methylation"/>
    <property type="evidence" value="ECO:0007669"/>
    <property type="project" value="UniProtKB-KW"/>
</dbReference>
<dbReference type="CDD" id="cd02440">
    <property type="entry name" value="AdoMet_MTases"/>
    <property type="match status" value="1"/>
</dbReference>
<dbReference type="Proteomes" id="UP000799324">
    <property type="component" value="Unassembled WGS sequence"/>
</dbReference>
<organism evidence="2 3">
    <name type="scientific">Lophiostoma macrostomum CBS 122681</name>
    <dbReference type="NCBI Taxonomy" id="1314788"/>
    <lineage>
        <taxon>Eukaryota</taxon>
        <taxon>Fungi</taxon>
        <taxon>Dikarya</taxon>
        <taxon>Ascomycota</taxon>
        <taxon>Pezizomycotina</taxon>
        <taxon>Dothideomycetes</taxon>
        <taxon>Pleosporomycetidae</taxon>
        <taxon>Pleosporales</taxon>
        <taxon>Lophiostomataceae</taxon>
        <taxon>Lophiostoma</taxon>
    </lineage>
</organism>
<proteinExistence type="predicted"/>
<feature type="compositionally biased region" description="Basic residues" evidence="1">
    <location>
        <begin position="194"/>
        <end position="206"/>
    </location>
</feature>
<keyword evidence="2" id="KW-0808">Transferase</keyword>
<sequence>MSLADANREYFDKISDSYDSKPWFAKVNQQVTEELQSRLDWLGIPLANVDSVSNNRQVKLLDYACGPGIMSRIYGPYVTVTRGIDLSPKMVSTYNERAQAAGLAPSTINAVVGDLFSTTNPNPQNLSGAEYHDFDLAAAGFAFHHFDDVVHAARRLKERLRPGGVLVISDFLQGGDMKADDDGNPIPGTEGDHHGHHMHQHGHGHGHGHEHGHGDHGHAHGDGDHRHREEDERPEATSDDPSTKYKKEMQASVATFSFTIEGVKKFFMEAGFVDVDVVTMKERVYMQLAGAKIWRTILFAKGRRPEEGEKSEL</sequence>